<keyword evidence="8" id="KW-1185">Reference proteome</keyword>
<comment type="subcellular location">
    <subcellularLocation>
        <location evidence="1">Nucleus</location>
    </subcellularLocation>
</comment>
<dbReference type="PANTHER" id="PTHR31429:SF76">
    <property type="entry name" value="WRKY FAMILY TRANSCRIPTION FACTOR-RELATED"/>
    <property type="match status" value="1"/>
</dbReference>
<evidence type="ECO:0000256" key="5">
    <source>
        <dbReference type="ARBA" id="ARBA00023242"/>
    </source>
</evidence>
<dbReference type="Proteomes" id="UP001370490">
    <property type="component" value="Unassembled WGS sequence"/>
</dbReference>
<dbReference type="InterPro" id="IPR044810">
    <property type="entry name" value="WRKY_plant"/>
</dbReference>
<dbReference type="GO" id="GO:0005634">
    <property type="term" value="C:nucleus"/>
    <property type="evidence" value="ECO:0007669"/>
    <property type="project" value="UniProtKB-SubCell"/>
</dbReference>
<organism evidence="7 8">
    <name type="scientific">Dillenia turbinata</name>
    <dbReference type="NCBI Taxonomy" id="194707"/>
    <lineage>
        <taxon>Eukaryota</taxon>
        <taxon>Viridiplantae</taxon>
        <taxon>Streptophyta</taxon>
        <taxon>Embryophyta</taxon>
        <taxon>Tracheophyta</taxon>
        <taxon>Spermatophyta</taxon>
        <taxon>Magnoliopsida</taxon>
        <taxon>eudicotyledons</taxon>
        <taxon>Gunneridae</taxon>
        <taxon>Pentapetalae</taxon>
        <taxon>Dilleniales</taxon>
        <taxon>Dilleniaceae</taxon>
        <taxon>Dillenia</taxon>
    </lineage>
</organism>
<dbReference type="GO" id="GO:0002237">
    <property type="term" value="P:response to molecule of bacterial origin"/>
    <property type="evidence" value="ECO:0007669"/>
    <property type="project" value="UniProtKB-ARBA"/>
</dbReference>
<evidence type="ECO:0000256" key="2">
    <source>
        <dbReference type="ARBA" id="ARBA00023015"/>
    </source>
</evidence>
<keyword evidence="5" id="KW-0539">Nucleus</keyword>
<dbReference type="Pfam" id="PF03106">
    <property type="entry name" value="WRKY"/>
    <property type="match status" value="1"/>
</dbReference>
<name>A0AAN8Z7C2_9MAGN</name>
<dbReference type="AlphaFoldDB" id="A0AAN8Z7C2"/>
<sequence>MESADMLGTCLDFDLNINLIHQNDETSEIELEEDHFVDEEAKVSVKKQKVLIEELNRVSDENKKLAEMLTMMCKKYDALQTLLMDLKSKSAEKEVDVMSVRKRKFDFDDNKNVAGLDQNNYSSSSAEDSCKMQKQIIEKKVSTVFVKADKSDSTLIVRDGYQWRKYGQKVTKDNPSPRAYFKCSFAPSCQVKKKVQRSAEDQSVLIATYEGKHNHLNPSASKMSLVTSPLLKTSLSPSSICANLSGSNLTLNMIENDSTKHVQEFRAPPMQSVLIERMASSLTSDPGFSAALAAAISGRILDQTRV</sequence>
<comment type="caution">
    <text evidence="7">The sequence shown here is derived from an EMBL/GenBank/DDBJ whole genome shotgun (WGS) entry which is preliminary data.</text>
</comment>
<evidence type="ECO:0000313" key="8">
    <source>
        <dbReference type="Proteomes" id="UP001370490"/>
    </source>
</evidence>
<dbReference type="FunFam" id="2.20.25.80:FF:000008">
    <property type="entry name" value="WRKY transcription factor 40"/>
    <property type="match status" value="1"/>
</dbReference>
<proteinExistence type="predicted"/>
<reference evidence="7 8" key="1">
    <citation type="submission" date="2023-12" db="EMBL/GenBank/DDBJ databases">
        <title>A high-quality genome assembly for Dillenia turbinata (Dilleniales).</title>
        <authorList>
            <person name="Chanderbali A."/>
        </authorList>
    </citation>
    <scope>NUCLEOTIDE SEQUENCE [LARGE SCALE GENOMIC DNA]</scope>
    <source>
        <strain evidence="7">LSX21</strain>
        <tissue evidence="7">Leaf</tissue>
    </source>
</reference>
<keyword evidence="3" id="KW-0238">DNA-binding</keyword>
<dbReference type="GO" id="GO:0009751">
    <property type="term" value="P:response to salicylic acid"/>
    <property type="evidence" value="ECO:0007669"/>
    <property type="project" value="UniProtKB-ARBA"/>
</dbReference>
<dbReference type="GO" id="GO:0043565">
    <property type="term" value="F:sequence-specific DNA binding"/>
    <property type="evidence" value="ECO:0007669"/>
    <property type="project" value="InterPro"/>
</dbReference>
<keyword evidence="2" id="KW-0805">Transcription regulation</keyword>
<accession>A0AAN8Z7C2</accession>
<dbReference type="Gene3D" id="2.20.25.80">
    <property type="entry name" value="WRKY domain"/>
    <property type="match status" value="1"/>
</dbReference>
<dbReference type="PANTHER" id="PTHR31429">
    <property type="entry name" value="WRKY TRANSCRIPTION FACTOR 36-RELATED"/>
    <property type="match status" value="1"/>
</dbReference>
<dbReference type="InterPro" id="IPR003657">
    <property type="entry name" value="WRKY_dom"/>
</dbReference>
<dbReference type="EMBL" id="JBAMMX010000014">
    <property type="protein sequence ID" value="KAK6927631.1"/>
    <property type="molecule type" value="Genomic_DNA"/>
</dbReference>
<dbReference type="SMART" id="SM00774">
    <property type="entry name" value="WRKY"/>
    <property type="match status" value="1"/>
</dbReference>
<evidence type="ECO:0000313" key="7">
    <source>
        <dbReference type="EMBL" id="KAK6927631.1"/>
    </source>
</evidence>
<dbReference type="GO" id="GO:0050832">
    <property type="term" value="P:defense response to fungus"/>
    <property type="evidence" value="ECO:0007669"/>
    <property type="project" value="UniProtKB-ARBA"/>
</dbReference>
<gene>
    <name evidence="7" type="ORF">RJ641_006222</name>
</gene>
<dbReference type="InterPro" id="IPR036576">
    <property type="entry name" value="WRKY_dom_sf"/>
</dbReference>
<dbReference type="PROSITE" id="PS50811">
    <property type="entry name" value="WRKY"/>
    <property type="match status" value="1"/>
</dbReference>
<dbReference type="GO" id="GO:0031347">
    <property type="term" value="P:regulation of defense response"/>
    <property type="evidence" value="ECO:0007669"/>
    <property type="project" value="UniProtKB-ARBA"/>
</dbReference>
<dbReference type="GO" id="GO:0042742">
    <property type="term" value="P:defense response to bacterium"/>
    <property type="evidence" value="ECO:0007669"/>
    <property type="project" value="UniProtKB-ARBA"/>
</dbReference>
<evidence type="ECO:0000259" key="6">
    <source>
        <dbReference type="PROSITE" id="PS50811"/>
    </source>
</evidence>
<dbReference type="GO" id="GO:0003700">
    <property type="term" value="F:DNA-binding transcription factor activity"/>
    <property type="evidence" value="ECO:0007669"/>
    <property type="project" value="InterPro"/>
</dbReference>
<evidence type="ECO:0000256" key="1">
    <source>
        <dbReference type="ARBA" id="ARBA00004123"/>
    </source>
</evidence>
<protein>
    <submittedName>
        <fullName evidence="7">WRKY domain</fullName>
    </submittedName>
</protein>
<dbReference type="SUPFAM" id="SSF118290">
    <property type="entry name" value="WRKY DNA-binding domain"/>
    <property type="match status" value="1"/>
</dbReference>
<feature type="domain" description="WRKY" evidence="6">
    <location>
        <begin position="152"/>
        <end position="218"/>
    </location>
</feature>
<keyword evidence="4" id="KW-0804">Transcription</keyword>
<evidence type="ECO:0000256" key="4">
    <source>
        <dbReference type="ARBA" id="ARBA00023163"/>
    </source>
</evidence>
<evidence type="ECO:0000256" key="3">
    <source>
        <dbReference type="ARBA" id="ARBA00023125"/>
    </source>
</evidence>